<sequence length="130" mass="13866">MPTRPTLLYDGDCGFCTRSVRVALRLPVAVTPLPWQAADLAALGVDAARARGQVLFIEPSGRVHGGAMAVAALLRRSRGLWPVAGAVLALPVVRTVAAAVYRTVSANRHRLPGATPACRLPREQWPAPRE</sequence>
<comment type="caution">
    <text evidence="1">The sequence shown here is derived from an EMBL/GenBank/DDBJ whole genome shotgun (WGS) entry which is preliminary data.</text>
</comment>
<accession>A0ABW2KG51</accession>
<dbReference type="Pfam" id="PF04134">
    <property type="entry name" value="DCC1-like"/>
    <property type="match status" value="1"/>
</dbReference>
<keyword evidence="2" id="KW-1185">Reference proteome</keyword>
<organism evidence="1 2">
    <name type="scientific">Marinactinospora rubrisoli</name>
    <dbReference type="NCBI Taxonomy" id="2715399"/>
    <lineage>
        <taxon>Bacteria</taxon>
        <taxon>Bacillati</taxon>
        <taxon>Actinomycetota</taxon>
        <taxon>Actinomycetes</taxon>
        <taxon>Streptosporangiales</taxon>
        <taxon>Nocardiopsidaceae</taxon>
        <taxon>Marinactinospora</taxon>
    </lineage>
</organism>
<reference evidence="2" key="1">
    <citation type="journal article" date="2019" name="Int. J. Syst. Evol. Microbiol.">
        <title>The Global Catalogue of Microorganisms (GCM) 10K type strain sequencing project: providing services to taxonomists for standard genome sequencing and annotation.</title>
        <authorList>
            <consortium name="The Broad Institute Genomics Platform"/>
            <consortium name="The Broad Institute Genome Sequencing Center for Infectious Disease"/>
            <person name="Wu L."/>
            <person name="Ma J."/>
        </authorList>
    </citation>
    <scope>NUCLEOTIDE SEQUENCE [LARGE SCALE GENOMIC DNA]</scope>
    <source>
        <strain evidence="2">CGMCC 4.7382</strain>
    </source>
</reference>
<gene>
    <name evidence="1" type="ORF">ACFQRF_14470</name>
</gene>
<name>A0ABW2KG51_9ACTN</name>
<dbReference type="RefSeq" id="WP_379871598.1">
    <property type="nucleotide sequence ID" value="NZ_JBHTBH010000006.1"/>
</dbReference>
<evidence type="ECO:0000313" key="2">
    <source>
        <dbReference type="Proteomes" id="UP001596540"/>
    </source>
</evidence>
<dbReference type="InterPro" id="IPR007263">
    <property type="entry name" value="DCC1-like"/>
</dbReference>
<dbReference type="Proteomes" id="UP001596540">
    <property type="component" value="Unassembled WGS sequence"/>
</dbReference>
<proteinExistence type="predicted"/>
<protein>
    <submittedName>
        <fullName evidence="1">Thiol-disulfide oxidoreductase DCC family protein</fullName>
    </submittedName>
</protein>
<dbReference type="EMBL" id="JBHTBH010000006">
    <property type="protein sequence ID" value="MFC7328947.1"/>
    <property type="molecule type" value="Genomic_DNA"/>
</dbReference>
<evidence type="ECO:0000313" key="1">
    <source>
        <dbReference type="EMBL" id="MFC7328947.1"/>
    </source>
</evidence>